<evidence type="ECO:0000313" key="3">
    <source>
        <dbReference type="EMBL" id="KUR69950.1"/>
    </source>
</evidence>
<dbReference type="Pfam" id="PF13604">
    <property type="entry name" value="AAA_30"/>
    <property type="match status" value="1"/>
</dbReference>
<dbReference type="STRING" id="1117702.AQZ52_17775"/>
<dbReference type="SUPFAM" id="SSF55464">
    <property type="entry name" value="Origin of replication-binding domain, RBD-like"/>
    <property type="match status" value="1"/>
</dbReference>
<dbReference type="RefSeq" id="WP_067914383.1">
    <property type="nucleotide sequence ID" value="NZ_KQ954247.1"/>
</dbReference>
<dbReference type="AlphaFoldDB" id="A0A124JT94"/>
<dbReference type="OrthoDB" id="98563at2"/>
<dbReference type="Gene3D" id="2.30.30.940">
    <property type="match status" value="1"/>
</dbReference>
<dbReference type="EMBL" id="LLZS01000011">
    <property type="protein sequence ID" value="KUR69950.1"/>
    <property type="molecule type" value="Genomic_DNA"/>
</dbReference>
<dbReference type="InterPro" id="IPR014059">
    <property type="entry name" value="TraI/TrwC_relax"/>
</dbReference>
<organism evidence="3 4">
    <name type="scientific">Novosphingobium fuchskuhlense</name>
    <dbReference type="NCBI Taxonomy" id="1117702"/>
    <lineage>
        <taxon>Bacteria</taxon>
        <taxon>Pseudomonadati</taxon>
        <taxon>Pseudomonadota</taxon>
        <taxon>Alphaproteobacteria</taxon>
        <taxon>Sphingomonadales</taxon>
        <taxon>Sphingomonadaceae</taxon>
        <taxon>Novosphingobium</taxon>
    </lineage>
</organism>
<comment type="caution">
    <text evidence="3">The sequence shown here is derived from an EMBL/GenBank/DDBJ whole genome shotgun (WGS) entry which is preliminary data.</text>
</comment>
<accession>A0A124JT94</accession>
<name>A0A124JT94_9SPHN</name>
<feature type="compositionally biased region" description="Basic and acidic residues" evidence="1">
    <location>
        <begin position="948"/>
        <end position="967"/>
    </location>
</feature>
<keyword evidence="4" id="KW-1185">Reference proteome</keyword>
<protein>
    <submittedName>
        <fullName evidence="3">TrwC protein</fullName>
    </submittedName>
</protein>
<dbReference type="Proteomes" id="UP000058012">
    <property type="component" value="Unassembled WGS sequence"/>
</dbReference>
<evidence type="ECO:0000259" key="2">
    <source>
        <dbReference type="Pfam" id="PF08751"/>
    </source>
</evidence>
<dbReference type="NCBIfam" id="NF041492">
    <property type="entry name" value="MobF"/>
    <property type="match status" value="1"/>
</dbReference>
<evidence type="ECO:0000313" key="4">
    <source>
        <dbReference type="Proteomes" id="UP000058012"/>
    </source>
</evidence>
<reference evidence="3 4" key="1">
    <citation type="submission" date="2015-10" db="EMBL/GenBank/DDBJ databases">
        <title>Draft genome sequence of Novosphingobium fuchskuhlense DSM 25065 isolated from a surface water sample of the southwest basin of Lake Grosse Fuchskuhle.</title>
        <authorList>
            <person name="Ruckert C."/>
            <person name="Winkler A."/>
            <person name="Glaeser J."/>
            <person name="Grossart H.-P."/>
            <person name="Kalinowski J."/>
            <person name="Glaeser S."/>
        </authorList>
    </citation>
    <scope>NUCLEOTIDE SEQUENCE [LARGE SCALE GENOMIC DNA]</scope>
    <source>
        <strain evidence="3 4">FNE08-7</strain>
    </source>
</reference>
<dbReference type="Gene3D" id="3.40.50.300">
    <property type="entry name" value="P-loop containing nucleotide triphosphate hydrolases"/>
    <property type="match status" value="2"/>
</dbReference>
<feature type="domain" description="TrwC relaxase" evidence="2">
    <location>
        <begin position="10"/>
        <end position="280"/>
    </location>
</feature>
<evidence type="ECO:0000256" key="1">
    <source>
        <dbReference type="SAM" id="MobiDB-lite"/>
    </source>
</evidence>
<sequence length="978" mass="106160">MLSVANVRTAGGAANYFAADNYYTRADAERSGEWLGKGAEKLGLVGKVDAKQFEAVLKGLLPDGSRVGSDNRAHRAGTDLTFSMPKSWSILALVGGDKRILDAYAAAVKETLVWAEKNLAETRMEVKGKERVLATGNLVIGLFQHDTNRNQEPNAHFHAVVANVTQGPDGKWRALRNDKLWEHNTLLNAMTMARFRLSVEKLGYEVGEVGKYGNFEAVGVPKSIREAFSTRRAEILEAVAQMDHRGPRVTDMATLMTRADKAKIEDRSALTQQWQETASRLGFDPKAVIARANGRAANDLGNVPGFVGTVRGLVDQGRALASAFAERLGLRQGDPLVPRTLGNRSAEQVAAVHAAASAIRHLGEREAAFSRTEIYRTALGFGLPTSMAAIEQRVDQLLRQGHLVKGKGADRDMVTTRDAIGLEQRIIAAVENGRGAAPAILPAQVAGDRLQALSQLKYGMTLNPGQEAAGQLLLASNNRIVAIQGVAGAGKSTVLKPVADILAEQGRAVLGLAVQNTLVQMLERDTGIPSMTVSRFLRQHSELLEGANPAKLAEARMALHGTVVLLDEASMVGNADKEKLVRLANVLELGRFASIGDKKQLGAVDAGKPFDVMQQAGAETAIMNVNIRARDKALRDAQFAAQGGHIEAALRHLGPQVIEVASGAAVAAAADWLARSPAERENTSIYASGRELRSQVNEAVQTGLKANGELGPSSLRVSTLSRVNVTREELRYTRTYTFGMIVSVERRQRGQGLHTGQYRVAETDLARGRVTLENERGRRFEFRPGQLRPQGEMDPLRLFDVKPLELYAGDRIRWTETDHKRGLLNADQARIVAIDAKQVTVKTSLGAEHQLQPGDPMLQRLDLAYALNAHMAQGLTSDRGIAVMDSRERNLSNQQTFLVTVTRLRDGLTLYVDNAAKLEAAVERNPGMKRSALETVGLLRDAAATGQEKGRSESREAMPVREPPELDRSLIKPFEIGL</sequence>
<dbReference type="Pfam" id="PF08751">
    <property type="entry name" value="TrwC"/>
    <property type="match status" value="1"/>
</dbReference>
<dbReference type="InterPro" id="IPR027417">
    <property type="entry name" value="P-loop_NTPase"/>
</dbReference>
<dbReference type="NCBIfam" id="TIGR02686">
    <property type="entry name" value="relax_trwC"/>
    <property type="match status" value="1"/>
</dbReference>
<dbReference type="SUPFAM" id="SSF52540">
    <property type="entry name" value="P-loop containing nucleoside triphosphate hydrolases"/>
    <property type="match status" value="2"/>
</dbReference>
<proteinExistence type="predicted"/>
<dbReference type="InterPro" id="IPR014862">
    <property type="entry name" value="TrwC"/>
</dbReference>
<gene>
    <name evidence="3" type="ORF">AQZ52_17775</name>
</gene>
<feature type="region of interest" description="Disordered" evidence="1">
    <location>
        <begin position="943"/>
        <end position="967"/>
    </location>
</feature>